<name>A0ABN7UWR9_GIGMA</name>
<proteinExistence type="predicted"/>
<evidence type="ECO:0000313" key="2">
    <source>
        <dbReference type="EMBL" id="CAG8692767.1"/>
    </source>
</evidence>
<evidence type="ECO:0000313" key="3">
    <source>
        <dbReference type="Proteomes" id="UP000789901"/>
    </source>
</evidence>
<organism evidence="2 3">
    <name type="scientific">Gigaspora margarita</name>
    <dbReference type="NCBI Taxonomy" id="4874"/>
    <lineage>
        <taxon>Eukaryota</taxon>
        <taxon>Fungi</taxon>
        <taxon>Fungi incertae sedis</taxon>
        <taxon>Mucoromycota</taxon>
        <taxon>Glomeromycotina</taxon>
        <taxon>Glomeromycetes</taxon>
        <taxon>Diversisporales</taxon>
        <taxon>Gigasporaceae</taxon>
        <taxon>Gigaspora</taxon>
    </lineage>
</organism>
<accession>A0ABN7UWR9</accession>
<dbReference type="CDD" id="cd00303">
    <property type="entry name" value="retropepsin_like"/>
    <property type="match status" value="1"/>
</dbReference>
<feature type="compositionally biased region" description="Basic and acidic residues" evidence="1">
    <location>
        <begin position="10"/>
        <end position="28"/>
    </location>
</feature>
<keyword evidence="3" id="KW-1185">Reference proteome</keyword>
<dbReference type="EMBL" id="CAJVQB010006858">
    <property type="protein sequence ID" value="CAG8692767.1"/>
    <property type="molecule type" value="Genomic_DNA"/>
</dbReference>
<feature type="non-terminal residue" evidence="2">
    <location>
        <position position="253"/>
    </location>
</feature>
<protein>
    <submittedName>
        <fullName evidence="2">33598_t:CDS:1</fullName>
    </submittedName>
</protein>
<evidence type="ECO:0000256" key="1">
    <source>
        <dbReference type="SAM" id="MobiDB-lite"/>
    </source>
</evidence>
<comment type="caution">
    <text evidence="2">The sequence shown here is derived from an EMBL/GenBank/DDBJ whole genome shotgun (WGS) entry which is preliminary data.</text>
</comment>
<gene>
    <name evidence="2" type="ORF">GMARGA_LOCUS11625</name>
</gene>
<feature type="region of interest" description="Disordered" evidence="1">
    <location>
        <begin position="1"/>
        <end position="29"/>
    </location>
</feature>
<sequence length="253" mass="28918">MDIQHVYAGRNDRKGSKHDSKGEVKQKADNNNIAMEKLARVNRKFAQASIRVSSSVNTMSMRYAKEKGLTSNQEDKIGRCIPDVEVDVDGVKVVLKFYIKHQLSSDVILGMPWVTKTMCGFRWKDEKCYCTIRPGFDEAKFMILEHTTFDENVLNKDCVNVSYCQEADCGDAMEKLEICDCDIVHDECKVDYNGIEVADSKANGPKNGIRHYGSCNYKQCDEMEEKKNVRSSVPKMYIDNQILKLIAWNDKEK</sequence>
<reference evidence="2 3" key="1">
    <citation type="submission" date="2021-06" db="EMBL/GenBank/DDBJ databases">
        <authorList>
            <person name="Kallberg Y."/>
            <person name="Tangrot J."/>
            <person name="Rosling A."/>
        </authorList>
    </citation>
    <scope>NUCLEOTIDE SEQUENCE [LARGE SCALE GENOMIC DNA]</scope>
    <source>
        <strain evidence="2 3">120-4 pot B 10/14</strain>
    </source>
</reference>
<dbReference type="Proteomes" id="UP000789901">
    <property type="component" value="Unassembled WGS sequence"/>
</dbReference>